<dbReference type="GO" id="GO:0005737">
    <property type="term" value="C:cytoplasm"/>
    <property type="evidence" value="ECO:0007669"/>
    <property type="project" value="InterPro"/>
</dbReference>
<keyword evidence="8 11" id="KW-0560">Oxidoreductase</keyword>
<keyword evidence="9 11" id="KW-0472">Membrane</keyword>
<dbReference type="NCBIfam" id="NF003645">
    <property type="entry name" value="PRK05286.1-2"/>
    <property type="match status" value="1"/>
</dbReference>
<dbReference type="InterPro" id="IPR012135">
    <property type="entry name" value="Dihydroorotate_DH_1_2"/>
</dbReference>
<dbReference type="CDD" id="cd04738">
    <property type="entry name" value="DHOD_2_like"/>
    <property type="match status" value="1"/>
</dbReference>
<feature type="binding site" evidence="11">
    <location>
        <position position="71"/>
    </location>
    <ligand>
        <name>substrate</name>
    </ligand>
</feature>
<evidence type="ECO:0000256" key="2">
    <source>
        <dbReference type="ARBA" id="ARBA00004370"/>
    </source>
</evidence>
<keyword evidence="14" id="KW-1185">Reference proteome</keyword>
<dbReference type="PIRSF" id="PIRSF000164">
    <property type="entry name" value="DHO_oxidase"/>
    <property type="match status" value="1"/>
</dbReference>
<dbReference type="Gene3D" id="3.20.20.70">
    <property type="entry name" value="Aldolase class I"/>
    <property type="match status" value="1"/>
</dbReference>
<gene>
    <name evidence="11" type="primary">pyrD</name>
    <name evidence="13" type="ORF">EJV47_01455</name>
</gene>
<evidence type="ECO:0000313" key="13">
    <source>
        <dbReference type="EMBL" id="RTQ53433.1"/>
    </source>
</evidence>
<feature type="binding site" evidence="11">
    <location>
        <position position="177"/>
    </location>
    <ligand>
        <name>substrate</name>
    </ligand>
</feature>
<dbReference type="GO" id="GO:0044205">
    <property type="term" value="P:'de novo' UMP biosynthetic process"/>
    <property type="evidence" value="ECO:0007669"/>
    <property type="project" value="UniProtKB-UniRule"/>
</dbReference>
<keyword evidence="11" id="KW-1003">Cell membrane</keyword>
<dbReference type="EMBL" id="RXOF01000001">
    <property type="protein sequence ID" value="RTQ53433.1"/>
    <property type="molecule type" value="Genomic_DNA"/>
</dbReference>
<comment type="similarity">
    <text evidence="4 11">Belongs to the dihydroorotate dehydrogenase family. Type 2 subfamily.</text>
</comment>
<feature type="binding site" evidence="11">
    <location>
        <position position="272"/>
    </location>
    <ligand>
        <name>FMN</name>
        <dbReference type="ChEBI" id="CHEBI:58210"/>
    </ligand>
</feature>
<dbReference type="HAMAP" id="MF_00225">
    <property type="entry name" value="DHO_dh_type2"/>
    <property type="match status" value="1"/>
</dbReference>
<feature type="binding site" evidence="11">
    <location>
        <position position="218"/>
    </location>
    <ligand>
        <name>FMN</name>
        <dbReference type="ChEBI" id="CHEBI:58210"/>
    </ligand>
</feature>
<feature type="binding site" evidence="11">
    <location>
        <position position="144"/>
    </location>
    <ligand>
        <name>FMN</name>
        <dbReference type="ChEBI" id="CHEBI:58210"/>
    </ligand>
</feature>
<dbReference type="InterPro" id="IPR005720">
    <property type="entry name" value="Dihydroorotate_DH_cat"/>
</dbReference>
<dbReference type="InterPro" id="IPR013785">
    <property type="entry name" value="Aldolase_TIM"/>
</dbReference>
<proteinExistence type="inferred from homology"/>
<dbReference type="NCBIfam" id="NF003652">
    <property type="entry name" value="PRK05286.2-5"/>
    <property type="match status" value="1"/>
</dbReference>
<evidence type="ECO:0000256" key="4">
    <source>
        <dbReference type="ARBA" id="ARBA00005359"/>
    </source>
</evidence>
<dbReference type="PANTHER" id="PTHR48109">
    <property type="entry name" value="DIHYDROOROTATE DEHYDROGENASE (QUINONE), MITOCHONDRIAL-RELATED"/>
    <property type="match status" value="1"/>
</dbReference>
<dbReference type="PROSITE" id="PS00911">
    <property type="entry name" value="DHODEHASE_1"/>
    <property type="match status" value="1"/>
</dbReference>
<evidence type="ECO:0000256" key="11">
    <source>
        <dbReference type="HAMAP-Rule" id="MF_00225"/>
    </source>
</evidence>
<dbReference type="NCBIfam" id="TIGR01036">
    <property type="entry name" value="pyrD_sub2"/>
    <property type="match status" value="1"/>
</dbReference>
<feature type="binding site" evidence="11">
    <location>
        <position position="182"/>
    </location>
    <ligand>
        <name>substrate</name>
    </ligand>
</feature>
<accession>A0A3S0JH86</accession>
<feature type="binding site" evidence="11">
    <location>
        <begin position="116"/>
        <end position="120"/>
    </location>
    <ligand>
        <name>substrate</name>
    </ligand>
</feature>
<dbReference type="GO" id="GO:0006207">
    <property type="term" value="P:'de novo' pyrimidine nucleobase biosynthetic process"/>
    <property type="evidence" value="ECO:0007669"/>
    <property type="project" value="UniProtKB-UniRule"/>
</dbReference>
<evidence type="ECO:0000256" key="6">
    <source>
        <dbReference type="ARBA" id="ARBA00022643"/>
    </source>
</evidence>
<protein>
    <recommendedName>
        <fullName evidence="11">Dihydroorotate dehydrogenase (quinone)</fullName>
        <ecNumber evidence="11">1.3.5.2</ecNumber>
    </recommendedName>
    <alternativeName>
        <fullName evidence="11">DHOdehase</fullName>
        <shortName evidence="11">DHOD</shortName>
        <shortName evidence="11">DHODase</shortName>
    </alternativeName>
    <alternativeName>
        <fullName evidence="11">Dihydroorotate oxidase</fullName>
    </alternativeName>
</protein>
<dbReference type="SUPFAM" id="SSF51395">
    <property type="entry name" value="FMN-linked oxidoreductases"/>
    <property type="match status" value="1"/>
</dbReference>
<dbReference type="NCBIfam" id="NF003648">
    <property type="entry name" value="PRK05286.2-1"/>
    <property type="match status" value="1"/>
</dbReference>
<evidence type="ECO:0000256" key="5">
    <source>
        <dbReference type="ARBA" id="ARBA00022630"/>
    </source>
</evidence>
<reference evidence="13 14" key="1">
    <citation type="submission" date="2018-12" db="EMBL/GenBank/DDBJ databases">
        <title>Hymenobacter gummosus sp. nov., isolated from a spring.</title>
        <authorList>
            <person name="Nie L."/>
        </authorList>
    </citation>
    <scope>NUCLEOTIDE SEQUENCE [LARGE SCALE GENOMIC DNA]</scope>
    <source>
        <strain evidence="13 14">KCTC 52166</strain>
    </source>
</reference>
<evidence type="ECO:0000256" key="9">
    <source>
        <dbReference type="ARBA" id="ARBA00023136"/>
    </source>
</evidence>
<dbReference type="InterPro" id="IPR001295">
    <property type="entry name" value="Dihydroorotate_DH_CS"/>
</dbReference>
<dbReference type="AlphaFoldDB" id="A0A3S0JH86"/>
<keyword evidence="5 11" id="KW-0285">Flavoprotein</keyword>
<comment type="subcellular location">
    <subcellularLocation>
        <location evidence="11">Cell membrane</location>
        <topology evidence="11">Peripheral membrane protein</topology>
    </subcellularLocation>
    <subcellularLocation>
        <location evidence="2">Membrane</location>
    </subcellularLocation>
</comment>
<evidence type="ECO:0000256" key="7">
    <source>
        <dbReference type="ARBA" id="ARBA00022975"/>
    </source>
</evidence>
<dbReference type="PROSITE" id="PS00912">
    <property type="entry name" value="DHODEHASE_2"/>
    <property type="match status" value="1"/>
</dbReference>
<name>A0A3S0JH86_9BACT</name>
<dbReference type="InterPro" id="IPR005719">
    <property type="entry name" value="Dihydroorotate_DH_2"/>
</dbReference>
<feature type="binding site" evidence="11">
    <location>
        <position position="91"/>
    </location>
    <ligand>
        <name>FMN</name>
        <dbReference type="ChEBI" id="CHEBI:58210"/>
    </ligand>
</feature>
<evidence type="ECO:0000256" key="1">
    <source>
        <dbReference type="ARBA" id="ARBA00003125"/>
    </source>
</evidence>
<feature type="binding site" evidence="11">
    <location>
        <begin position="322"/>
        <end position="323"/>
    </location>
    <ligand>
        <name>FMN</name>
        <dbReference type="ChEBI" id="CHEBI:58210"/>
    </ligand>
</feature>
<comment type="subunit">
    <text evidence="11">Monomer.</text>
</comment>
<evidence type="ECO:0000256" key="8">
    <source>
        <dbReference type="ARBA" id="ARBA00023002"/>
    </source>
</evidence>
<evidence type="ECO:0000256" key="3">
    <source>
        <dbReference type="ARBA" id="ARBA00005161"/>
    </source>
</evidence>
<dbReference type="OrthoDB" id="9802377at2"/>
<dbReference type="RefSeq" id="WP_126691360.1">
    <property type="nucleotide sequence ID" value="NZ_RXOF01000001.1"/>
</dbReference>
<dbReference type="GO" id="GO:0005886">
    <property type="term" value="C:plasma membrane"/>
    <property type="evidence" value="ECO:0007669"/>
    <property type="project" value="UniProtKB-SubCell"/>
</dbReference>
<feature type="active site" description="Nucleophile" evidence="11">
    <location>
        <position position="180"/>
    </location>
</feature>
<feature type="binding site" evidence="11">
    <location>
        <position position="301"/>
    </location>
    <ligand>
        <name>FMN</name>
        <dbReference type="ChEBI" id="CHEBI:58210"/>
    </ligand>
</feature>
<dbReference type="Pfam" id="PF01180">
    <property type="entry name" value="DHO_dh"/>
    <property type="match status" value="1"/>
</dbReference>
<keyword evidence="6 11" id="KW-0288">FMN</keyword>
<evidence type="ECO:0000256" key="10">
    <source>
        <dbReference type="ARBA" id="ARBA00048639"/>
    </source>
</evidence>
<feature type="binding site" evidence="11">
    <location>
        <begin position="67"/>
        <end position="71"/>
    </location>
    <ligand>
        <name>FMN</name>
        <dbReference type="ChEBI" id="CHEBI:58210"/>
    </ligand>
</feature>
<comment type="caution">
    <text evidence="13">The sequence shown here is derived from an EMBL/GenBank/DDBJ whole genome shotgun (WGS) entry which is preliminary data.</text>
</comment>
<feature type="binding site" evidence="11">
    <location>
        <position position="177"/>
    </location>
    <ligand>
        <name>FMN</name>
        <dbReference type="ChEBI" id="CHEBI:58210"/>
    </ligand>
</feature>
<sequence>MYKALLRPLLFKLSAEQAHHFTFDALALASKVPGIPALLRGQFGYQHPALERELFGLRFRNPIGLAAGFDKDARLVDELAALGFGHVEIGTVTPRPQPGNPTPRLFRLPTDRALINRMGFNNGGAAAAAARLKRRRSDIIIGGNIGKNKDTPNEQAAQDYVACLQALHEVVDYFVVNVSSPNTPGLRQLQEREPLLQLLRTVQRVNQAQRTARPLLLKIAPDLTNEQLDDILGIVQEAGLSGLVATNTTIDRGGLLTPAPAVEQLGAGGLSGAPLRARATEVIRYLHEHSGGRVPIIGVGGIFTPEDVQEKLDAGASLVQLYTGFIYEGPAVVQRMCQQLVQAARGQTQGR</sequence>
<dbReference type="Proteomes" id="UP000282184">
    <property type="component" value="Unassembled WGS sequence"/>
</dbReference>
<evidence type="ECO:0000259" key="12">
    <source>
        <dbReference type="Pfam" id="PF01180"/>
    </source>
</evidence>
<keyword evidence="7 11" id="KW-0665">Pyrimidine biosynthesis</keyword>
<comment type="function">
    <text evidence="1 11">Catalyzes the conversion of dihydroorotate to orotate with quinone as electron acceptor.</text>
</comment>
<dbReference type="EC" id="1.3.5.2" evidence="11"/>
<comment type="catalytic activity">
    <reaction evidence="10 11">
        <text>(S)-dihydroorotate + a quinone = orotate + a quinol</text>
        <dbReference type="Rhea" id="RHEA:30187"/>
        <dbReference type="ChEBI" id="CHEBI:24646"/>
        <dbReference type="ChEBI" id="CHEBI:30839"/>
        <dbReference type="ChEBI" id="CHEBI:30864"/>
        <dbReference type="ChEBI" id="CHEBI:132124"/>
        <dbReference type="EC" id="1.3.5.2"/>
    </reaction>
</comment>
<comment type="pathway">
    <text evidence="3 11">Pyrimidine metabolism; UMP biosynthesis via de novo pathway; orotate from (S)-dihydroorotate (quinone route): step 1/1.</text>
</comment>
<feature type="domain" description="Dihydroorotate dehydrogenase catalytic" evidence="12">
    <location>
        <begin position="50"/>
        <end position="341"/>
    </location>
</feature>
<comment type="cofactor">
    <cofactor evidence="11">
        <name>FMN</name>
        <dbReference type="ChEBI" id="CHEBI:58210"/>
    </cofactor>
    <text evidence="11">Binds 1 FMN per subunit.</text>
</comment>
<organism evidence="13 14">
    <name type="scientific">Hymenobacter gummosus</name>
    <dbReference type="NCBI Taxonomy" id="1776032"/>
    <lineage>
        <taxon>Bacteria</taxon>
        <taxon>Pseudomonadati</taxon>
        <taxon>Bacteroidota</taxon>
        <taxon>Cytophagia</taxon>
        <taxon>Cytophagales</taxon>
        <taxon>Hymenobacteraceae</taxon>
        <taxon>Hymenobacter</taxon>
    </lineage>
</organism>
<feature type="binding site" evidence="11">
    <location>
        <position position="246"/>
    </location>
    <ligand>
        <name>FMN</name>
        <dbReference type="ChEBI" id="CHEBI:58210"/>
    </ligand>
</feature>
<dbReference type="UniPathway" id="UPA00070">
    <property type="reaction ID" value="UER00946"/>
</dbReference>
<feature type="binding site" evidence="11">
    <location>
        <begin position="247"/>
        <end position="248"/>
    </location>
    <ligand>
        <name>substrate</name>
    </ligand>
</feature>
<dbReference type="GO" id="GO:0106430">
    <property type="term" value="F:dihydroorotate dehydrogenase (quinone) activity"/>
    <property type="evidence" value="ECO:0007669"/>
    <property type="project" value="UniProtKB-EC"/>
</dbReference>
<evidence type="ECO:0000313" key="14">
    <source>
        <dbReference type="Proteomes" id="UP000282184"/>
    </source>
</evidence>
<dbReference type="PANTHER" id="PTHR48109:SF4">
    <property type="entry name" value="DIHYDROOROTATE DEHYDROGENASE (QUINONE), MITOCHONDRIAL"/>
    <property type="match status" value="1"/>
</dbReference>
<dbReference type="InterPro" id="IPR050074">
    <property type="entry name" value="DHO_dehydrogenase"/>
</dbReference>